<dbReference type="RefSeq" id="XP_013408144.1">
    <property type="nucleotide sequence ID" value="XM_013552690.1"/>
</dbReference>
<dbReference type="GeneID" id="106172097"/>
<evidence type="ECO:0000259" key="1">
    <source>
        <dbReference type="Pfam" id="PF01683"/>
    </source>
</evidence>
<feature type="domain" description="EB" evidence="1">
    <location>
        <begin position="34"/>
        <end position="85"/>
    </location>
</feature>
<name>A0A1S3JE30_LINAN</name>
<dbReference type="OrthoDB" id="6129273at2759"/>
<dbReference type="InterPro" id="IPR006149">
    <property type="entry name" value="EB_dom"/>
</dbReference>
<keyword evidence="2" id="KW-1185">Reference proteome</keyword>
<dbReference type="InParanoid" id="A0A1S3JE30"/>
<gene>
    <name evidence="3" type="primary">LOC106172097</name>
</gene>
<organism evidence="2 3">
    <name type="scientific">Lingula anatina</name>
    <name type="common">Brachiopod</name>
    <name type="synonym">Lingula unguis</name>
    <dbReference type="NCBI Taxonomy" id="7574"/>
    <lineage>
        <taxon>Eukaryota</taxon>
        <taxon>Metazoa</taxon>
        <taxon>Spiralia</taxon>
        <taxon>Lophotrochozoa</taxon>
        <taxon>Brachiopoda</taxon>
        <taxon>Linguliformea</taxon>
        <taxon>Lingulata</taxon>
        <taxon>Lingulida</taxon>
        <taxon>Linguloidea</taxon>
        <taxon>Lingulidae</taxon>
        <taxon>Lingula</taxon>
    </lineage>
</organism>
<dbReference type="PANTHER" id="PTHR39069">
    <property type="entry name" value="ECDYSONE-INDUCIBLE GENE E1, ISOFORM A"/>
    <property type="match status" value="1"/>
</dbReference>
<dbReference type="Pfam" id="PF01683">
    <property type="entry name" value="EB"/>
    <property type="match status" value="1"/>
</dbReference>
<proteinExistence type="predicted"/>
<dbReference type="PANTHER" id="PTHR39069:SF8">
    <property type="entry name" value="FI17111P1"/>
    <property type="match status" value="1"/>
</dbReference>
<evidence type="ECO:0000313" key="3">
    <source>
        <dbReference type="RefSeq" id="XP_013408144.1"/>
    </source>
</evidence>
<protein>
    <submittedName>
        <fullName evidence="3">Signal peptide, CUB and EGF-like domain-containing protein 3</fullName>
    </submittedName>
</protein>
<accession>A0A1S3JE30</accession>
<sequence length="129" mass="13997">MGKCVRKVPTSGDCTSLDICADDNAECIRDKCFCKQGYALLNNKCEPRFGIGAPCQDDDQCADGNARCDQQCICKEGFFPLNERCVQKPDVGGACDGPSYQCSDDNAICQNGTCQCVITHYLSGRRCGE</sequence>
<reference evidence="3" key="1">
    <citation type="submission" date="2025-08" db="UniProtKB">
        <authorList>
            <consortium name="RefSeq"/>
        </authorList>
    </citation>
    <scope>IDENTIFICATION</scope>
    <source>
        <tissue evidence="3">Gonads</tissue>
    </source>
</reference>
<evidence type="ECO:0000313" key="2">
    <source>
        <dbReference type="Proteomes" id="UP000085678"/>
    </source>
</evidence>
<dbReference type="KEGG" id="lak:106172097"/>
<dbReference type="Proteomes" id="UP000085678">
    <property type="component" value="Unplaced"/>
</dbReference>
<dbReference type="AlphaFoldDB" id="A0A1S3JE30"/>